<evidence type="ECO:0000313" key="2">
    <source>
        <dbReference type="Proteomes" id="UP000094669"/>
    </source>
</evidence>
<gene>
    <name evidence="1" type="ORF">BES34_014040</name>
</gene>
<dbReference type="Proteomes" id="UP000094669">
    <property type="component" value="Unassembled WGS sequence"/>
</dbReference>
<comment type="caution">
    <text evidence="1">The sequence shown here is derived from an EMBL/GenBank/DDBJ whole genome shotgun (WGS) entry which is preliminary data.</text>
</comment>
<sequence length="73" mass="8624">MTGAIFEKTQKEEFINEFELRKGEGSDCYKSQKYPTLTIWIRDLICIADEGRYVKITDSWDSASEFLRSSYRK</sequence>
<proteinExistence type="predicted"/>
<accession>A0ABX4YGA9</accession>
<protein>
    <submittedName>
        <fullName evidence="1">Uncharacterized protein</fullName>
    </submittedName>
</protein>
<dbReference type="RefSeq" id="WP_010420302.1">
    <property type="nucleotide sequence ID" value="NZ_MCRM02000015.1"/>
</dbReference>
<dbReference type="EMBL" id="MCRM02000015">
    <property type="protein sequence ID" value="PNV74302.1"/>
    <property type="molecule type" value="Genomic_DNA"/>
</dbReference>
<name>A0ABX4YGA9_9LEPT</name>
<evidence type="ECO:0000313" key="1">
    <source>
        <dbReference type="EMBL" id="PNV74302.1"/>
    </source>
</evidence>
<keyword evidence="2" id="KW-1185">Reference proteome</keyword>
<organism evidence="1 2">
    <name type="scientific">Leptospira inadai serovar Lyme</name>
    <dbReference type="NCBI Taxonomy" id="293084"/>
    <lineage>
        <taxon>Bacteria</taxon>
        <taxon>Pseudomonadati</taxon>
        <taxon>Spirochaetota</taxon>
        <taxon>Spirochaetia</taxon>
        <taxon>Leptospirales</taxon>
        <taxon>Leptospiraceae</taxon>
        <taxon>Leptospira</taxon>
    </lineage>
</organism>
<reference evidence="1" key="1">
    <citation type="submission" date="2018-01" db="EMBL/GenBank/DDBJ databases">
        <title>Genomic characterization of Leptospira inadai serogroup Lyme isolated from captured rat in Brazil and comparative analysis with human reference strain.</title>
        <authorList>
            <person name="Moreno L.Z."/>
            <person name="Loureiro A.P."/>
            <person name="Miraglia F."/>
            <person name="Kremer F.S."/>
            <person name="Eslabao M.R."/>
            <person name="Dellagostin O.A."/>
            <person name="Lilenbaum W."/>
            <person name="Moreno A.M."/>
        </authorList>
    </citation>
    <scope>NUCLEOTIDE SEQUENCE [LARGE SCALE GENOMIC DNA]</scope>
    <source>
        <strain evidence="1">M34/99</strain>
    </source>
</reference>